<proteinExistence type="predicted"/>
<reference evidence="1" key="1">
    <citation type="journal article" date="2020" name="mSystems">
        <title>Genome- and Community-Level Interaction Insights into Carbon Utilization and Element Cycling Functions of Hydrothermarchaeota in Hydrothermal Sediment.</title>
        <authorList>
            <person name="Zhou Z."/>
            <person name="Liu Y."/>
            <person name="Xu W."/>
            <person name="Pan J."/>
            <person name="Luo Z.H."/>
            <person name="Li M."/>
        </authorList>
    </citation>
    <scope>NUCLEOTIDE SEQUENCE [LARGE SCALE GENOMIC DNA]</scope>
    <source>
        <strain evidence="1">SpSt-548</strain>
    </source>
</reference>
<protein>
    <submittedName>
        <fullName evidence="1">Uncharacterized protein</fullName>
    </submittedName>
</protein>
<comment type="caution">
    <text evidence="1">The sequence shown here is derived from an EMBL/GenBank/DDBJ whole genome shotgun (WGS) entry which is preliminary data.</text>
</comment>
<dbReference type="EMBL" id="DSXI01000371">
    <property type="protein sequence ID" value="HGS05335.1"/>
    <property type="molecule type" value="Genomic_DNA"/>
</dbReference>
<evidence type="ECO:0000313" key="1">
    <source>
        <dbReference type="EMBL" id="HGS05335.1"/>
    </source>
</evidence>
<sequence length="186" mass="19675">MSPGAQVWGLGLALLLLLVPGAGEGRSGAAPGLSPGTEVFAVDPARVLEVSYRTPGFQVLAHRFRTAEAFTLIILKPGGLAPEWCEAKECWHRVLSHLTSLPLRSIPSRREVEVLLGAHPLGTWGELTVRDDSLLEPFRARVLPAAGSPGEVWLHVQGATYRVALPHKVLELLAGGCSTLAGSGAP</sequence>
<organism evidence="1">
    <name type="scientific">Desulfobacca acetoxidans</name>
    <dbReference type="NCBI Taxonomy" id="60893"/>
    <lineage>
        <taxon>Bacteria</taxon>
        <taxon>Pseudomonadati</taxon>
        <taxon>Thermodesulfobacteriota</taxon>
        <taxon>Desulfobaccia</taxon>
        <taxon>Desulfobaccales</taxon>
        <taxon>Desulfobaccaceae</taxon>
        <taxon>Desulfobacca</taxon>
    </lineage>
</organism>
<gene>
    <name evidence="1" type="ORF">ENT08_06310</name>
</gene>
<dbReference type="AlphaFoldDB" id="A0A7V4G8H7"/>
<accession>A0A7V4G8H7</accession>
<name>A0A7V4G8H7_9BACT</name>